<dbReference type="WBParaSite" id="mrna-Wban_09218">
    <property type="protein sequence ID" value="mrna-Wban_09218"/>
    <property type="gene ID" value="Wban_09218"/>
</dbReference>
<reference evidence="1" key="1">
    <citation type="submission" date="2015-03" db="EMBL/GenBank/DDBJ databases">
        <title>Wuchereria bancrofti Genome Sequencing Papua New Guinea Strain.</title>
        <authorList>
            <person name="Small S.T."/>
            <person name="Serre D."/>
            <person name="Zimmerman P.A."/>
        </authorList>
    </citation>
    <scope>NUCLEOTIDE SEQUENCE [LARGE SCALE GENOMIC DNA]</scope>
    <source>
        <strain evidence="1">pt0022</strain>
    </source>
</reference>
<organism evidence="1 2">
    <name type="scientific">Wuchereria bancrofti</name>
    <dbReference type="NCBI Taxonomy" id="6293"/>
    <lineage>
        <taxon>Eukaryota</taxon>
        <taxon>Metazoa</taxon>
        <taxon>Ecdysozoa</taxon>
        <taxon>Nematoda</taxon>
        <taxon>Chromadorea</taxon>
        <taxon>Rhabditida</taxon>
        <taxon>Spirurina</taxon>
        <taxon>Spiruromorpha</taxon>
        <taxon>Filarioidea</taxon>
        <taxon>Onchocercidae</taxon>
        <taxon>Wuchereria</taxon>
    </lineage>
</organism>
<evidence type="ECO:0000313" key="1">
    <source>
        <dbReference type="Proteomes" id="UP000093561"/>
    </source>
</evidence>
<accession>A0AAF5Q1P8</accession>
<dbReference type="AlphaFoldDB" id="A0AAF5Q1P8"/>
<sequence length="52" mass="6116">MNEYGGTYRSTIDRFNTIGIMSIADEYIKDCEFVILMKNANSCEFMMSYERL</sequence>
<reference evidence="2" key="3">
    <citation type="submission" date="2024-02" db="UniProtKB">
        <authorList>
            <consortium name="WormBaseParasite"/>
        </authorList>
    </citation>
    <scope>IDENTIFICATION</scope>
    <source>
        <strain evidence="2">pt0022</strain>
    </source>
</reference>
<protein>
    <submittedName>
        <fullName evidence="2">Uncharacterized protein</fullName>
    </submittedName>
</protein>
<evidence type="ECO:0000313" key="2">
    <source>
        <dbReference type="WBParaSite" id="mrna-Wban_09218"/>
    </source>
</evidence>
<dbReference type="Proteomes" id="UP000093561">
    <property type="component" value="Unassembled WGS sequence"/>
</dbReference>
<proteinExistence type="predicted"/>
<reference evidence="1" key="2">
    <citation type="journal article" date="2016" name="Mol. Ecol.">
        <title>Population genomics of the filarial nematode parasite Wuchereria bancrofti from mosquitoes.</title>
        <authorList>
            <person name="Small S.T."/>
            <person name="Reimer L.J."/>
            <person name="Tisch D.J."/>
            <person name="King C.L."/>
            <person name="Christensen B.M."/>
            <person name="Siba P.M."/>
            <person name="Kazura J.W."/>
            <person name="Serre D."/>
            <person name="Zimmerman P.A."/>
        </authorList>
    </citation>
    <scope>NUCLEOTIDE SEQUENCE</scope>
    <source>
        <strain evidence="1">pt0022</strain>
    </source>
</reference>
<name>A0AAF5Q1P8_WUCBA</name>